<dbReference type="PANTHER" id="PTHR23290:SF0">
    <property type="entry name" value="RRNA N6-ADENOSINE-METHYLTRANSFERASE METTL5"/>
    <property type="match status" value="1"/>
</dbReference>
<organism evidence="1 2">
    <name type="scientific">Trichinella nativa</name>
    <dbReference type="NCBI Taxonomy" id="6335"/>
    <lineage>
        <taxon>Eukaryota</taxon>
        <taxon>Metazoa</taxon>
        <taxon>Ecdysozoa</taxon>
        <taxon>Nematoda</taxon>
        <taxon>Enoplea</taxon>
        <taxon>Dorylaimia</taxon>
        <taxon>Trichinellida</taxon>
        <taxon>Trichinellidae</taxon>
        <taxon>Trichinella</taxon>
    </lineage>
</organism>
<evidence type="ECO:0000313" key="2">
    <source>
        <dbReference type="Proteomes" id="UP000243006"/>
    </source>
</evidence>
<sequence length="73" mass="8061">MMKRKQLESVLTNVESFHNPKVLLEQYMTTAEVAATMIYMIDNHFNDLQGKVVADLGCGSGMLMIAALLQGAE</sequence>
<dbReference type="Gene3D" id="3.40.50.150">
    <property type="entry name" value="Vaccinia Virus protein VP39"/>
    <property type="match status" value="1"/>
</dbReference>
<dbReference type="InterPro" id="IPR029063">
    <property type="entry name" value="SAM-dependent_MTases_sf"/>
</dbReference>
<comment type="caution">
    <text evidence="1">The sequence shown here is derived from an EMBL/GenBank/DDBJ whole genome shotgun (WGS) entry which is preliminary data.</text>
</comment>
<dbReference type="Proteomes" id="UP000243006">
    <property type="component" value="Unassembled WGS sequence"/>
</dbReference>
<dbReference type="InterPro" id="IPR051720">
    <property type="entry name" value="rRNA_MeTrfase/Polyamine_Synth"/>
</dbReference>
<dbReference type="EMBL" id="LVZM01015629">
    <property type="protein sequence ID" value="OUC43262.1"/>
    <property type="molecule type" value="Genomic_DNA"/>
</dbReference>
<reference evidence="1 2" key="1">
    <citation type="submission" date="2015-04" db="EMBL/GenBank/DDBJ databases">
        <title>Draft genome of the roundworm Trichinella nativa.</title>
        <authorList>
            <person name="Mitreva M."/>
        </authorList>
    </citation>
    <scope>NUCLEOTIDE SEQUENCE [LARGE SCALE GENOMIC DNA]</scope>
    <source>
        <strain evidence="1 2">ISS45</strain>
    </source>
</reference>
<dbReference type="SUPFAM" id="SSF53335">
    <property type="entry name" value="S-adenosyl-L-methionine-dependent methyltransferases"/>
    <property type="match status" value="1"/>
</dbReference>
<dbReference type="AlphaFoldDB" id="A0A1Y3EDN3"/>
<gene>
    <name evidence="1" type="ORF">D917_09870</name>
</gene>
<name>A0A1Y3EDN3_9BILA</name>
<dbReference type="GO" id="GO:0016740">
    <property type="term" value="F:transferase activity"/>
    <property type="evidence" value="ECO:0007669"/>
    <property type="project" value="TreeGrafter"/>
</dbReference>
<dbReference type="Pfam" id="PF06325">
    <property type="entry name" value="PrmA"/>
    <property type="match status" value="1"/>
</dbReference>
<evidence type="ECO:0000313" key="1">
    <source>
        <dbReference type="EMBL" id="OUC43262.1"/>
    </source>
</evidence>
<accession>A0A1Y3EDN3</accession>
<dbReference type="PANTHER" id="PTHR23290">
    <property type="entry name" value="RRNA N6-ADENOSINE-METHYLTRANSFERASE METTL5"/>
    <property type="match status" value="1"/>
</dbReference>
<evidence type="ECO:0008006" key="3">
    <source>
        <dbReference type="Google" id="ProtNLM"/>
    </source>
</evidence>
<proteinExistence type="predicted"/>
<protein>
    <recommendedName>
        <fullName evidence="3">Methyltransferase small domain-containing protein</fullName>
    </recommendedName>
</protein>